<dbReference type="HAMAP" id="MF_02126">
    <property type="entry name" value="RF_methyltr_PrmC"/>
    <property type="match status" value="1"/>
</dbReference>
<name>A0A1W2AFL4_9BURK</name>
<evidence type="ECO:0000259" key="6">
    <source>
        <dbReference type="Pfam" id="PF05175"/>
    </source>
</evidence>
<dbReference type="InterPro" id="IPR029063">
    <property type="entry name" value="SAM-dependent_MTases_sf"/>
</dbReference>
<dbReference type="InterPro" id="IPR002052">
    <property type="entry name" value="DNA_methylase_N6_adenine_CS"/>
</dbReference>
<dbReference type="Pfam" id="PF05175">
    <property type="entry name" value="MTS"/>
    <property type="match status" value="1"/>
</dbReference>
<feature type="binding site" evidence="5">
    <location>
        <position position="204"/>
    </location>
    <ligand>
        <name>S-adenosyl-L-methionine</name>
        <dbReference type="ChEBI" id="CHEBI:59789"/>
    </ligand>
</feature>
<dbReference type="InterPro" id="IPR004556">
    <property type="entry name" value="HemK-like"/>
</dbReference>
<gene>
    <name evidence="5" type="primary">prmC</name>
    <name evidence="8" type="ORF">SAMN06296008_108127</name>
</gene>
<dbReference type="RefSeq" id="WP_084283773.1">
    <property type="nucleotide sequence ID" value="NZ_FWXJ01000008.1"/>
</dbReference>
<evidence type="ECO:0000313" key="9">
    <source>
        <dbReference type="Proteomes" id="UP000192708"/>
    </source>
</evidence>
<dbReference type="Proteomes" id="UP000192708">
    <property type="component" value="Unassembled WGS sequence"/>
</dbReference>
<feature type="binding site" evidence="5">
    <location>
        <begin position="131"/>
        <end position="135"/>
    </location>
    <ligand>
        <name>S-adenosyl-L-methionine</name>
        <dbReference type="ChEBI" id="CHEBI:59789"/>
    </ligand>
</feature>
<protein>
    <recommendedName>
        <fullName evidence="5">Release factor glutamine methyltransferase</fullName>
        <shortName evidence="5">RF MTase</shortName>
        <ecNumber evidence="5">2.1.1.297</ecNumber>
    </recommendedName>
    <alternativeName>
        <fullName evidence="5">N5-glutamine methyltransferase PrmC</fullName>
    </alternativeName>
    <alternativeName>
        <fullName evidence="5">Protein-(glutamine-N5) MTase PrmC</fullName>
    </alternativeName>
    <alternativeName>
        <fullName evidence="5">Protein-glutamine N-methyltransferase PrmC</fullName>
    </alternativeName>
</protein>
<evidence type="ECO:0000313" key="8">
    <source>
        <dbReference type="EMBL" id="SMC59466.1"/>
    </source>
</evidence>
<dbReference type="InterPro" id="IPR019874">
    <property type="entry name" value="RF_methyltr_PrmC"/>
</dbReference>
<dbReference type="PANTHER" id="PTHR18895">
    <property type="entry name" value="HEMK METHYLTRANSFERASE"/>
    <property type="match status" value="1"/>
</dbReference>
<comment type="function">
    <text evidence="5">Methylates the class 1 translation termination release factors RF1/PrfA and RF2/PrfB on the glutamine residue of the universally conserved GGQ motif.</text>
</comment>
<comment type="similarity">
    <text evidence="5">Belongs to the protein N5-glutamine methyltransferase family. PrmC subfamily.</text>
</comment>
<dbReference type="GO" id="GO:0102559">
    <property type="term" value="F:peptide chain release factor N(5)-glutamine methyltransferase activity"/>
    <property type="evidence" value="ECO:0007669"/>
    <property type="project" value="UniProtKB-EC"/>
</dbReference>
<evidence type="ECO:0000256" key="4">
    <source>
        <dbReference type="ARBA" id="ARBA00048391"/>
    </source>
</evidence>
<dbReference type="Gene3D" id="1.10.8.10">
    <property type="entry name" value="DNA helicase RuvA subunit, C-terminal domain"/>
    <property type="match status" value="1"/>
</dbReference>
<evidence type="ECO:0000256" key="3">
    <source>
        <dbReference type="ARBA" id="ARBA00022691"/>
    </source>
</evidence>
<dbReference type="Gene3D" id="3.40.50.150">
    <property type="entry name" value="Vaccinia Virus protein VP39"/>
    <property type="match status" value="1"/>
</dbReference>
<evidence type="ECO:0000256" key="5">
    <source>
        <dbReference type="HAMAP-Rule" id="MF_02126"/>
    </source>
</evidence>
<dbReference type="SUPFAM" id="SSF53335">
    <property type="entry name" value="S-adenosyl-L-methionine-dependent methyltransferases"/>
    <property type="match status" value="1"/>
</dbReference>
<keyword evidence="9" id="KW-1185">Reference proteome</keyword>
<keyword evidence="2 5" id="KW-0808">Transferase</keyword>
<feature type="domain" description="Methyltransferase small" evidence="6">
    <location>
        <begin position="112"/>
        <end position="211"/>
    </location>
</feature>
<dbReference type="STRING" id="1938817.SAMN06296008_108127"/>
<dbReference type="InterPro" id="IPR007848">
    <property type="entry name" value="Small_mtfrase_dom"/>
</dbReference>
<dbReference type="GO" id="GO:0032259">
    <property type="term" value="P:methylation"/>
    <property type="evidence" value="ECO:0007669"/>
    <property type="project" value="UniProtKB-KW"/>
</dbReference>
<dbReference type="InterPro" id="IPR050320">
    <property type="entry name" value="N5-glutamine_MTase"/>
</dbReference>
<dbReference type="OrthoDB" id="9800643at2"/>
<dbReference type="InterPro" id="IPR040758">
    <property type="entry name" value="PrmC_N"/>
</dbReference>
<accession>A0A1W2AFL4</accession>
<dbReference type="CDD" id="cd02440">
    <property type="entry name" value="AdoMet_MTases"/>
    <property type="match status" value="1"/>
</dbReference>
<organism evidence="8 9">
    <name type="scientific">Polynucleobacter kasalickyi</name>
    <dbReference type="NCBI Taxonomy" id="1938817"/>
    <lineage>
        <taxon>Bacteria</taxon>
        <taxon>Pseudomonadati</taxon>
        <taxon>Pseudomonadota</taxon>
        <taxon>Betaproteobacteria</taxon>
        <taxon>Burkholderiales</taxon>
        <taxon>Burkholderiaceae</taxon>
        <taxon>Polynucleobacter</taxon>
    </lineage>
</organism>
<feature type="binding site" evidence="5">
    <location>
        <begin position="204"/>
        <end position="207"/>
    </location>
    <ligand>
        <name>substrate</name>
    </ligand>
</feature>
<sequence length="297" mass="33363">MTHPVNTLKAILQSTPLDRVDAKVLLYHLMDLHYQWPRSYLISHDQDVLSTPFLNEWFDLEAKRQSGVPVAYLTKKRPFHQIELIVSPDVLIPRPETEILVQLGLASIDSMFQALPMQFHPDQPLHVVDLGCGSGAIILAIAKELEPSPFFNSISFSASDISPAALNIAKQNAHQLSLDNKIQFFESNWLAQLPHDSYGIILSNPPYLSAQDPHLVKGDLRFEPIGALSDFADGLSAYRLITEQASIRLAEGGYLLFEHGFEQAGDIQKILREYSFLNIKTEKDYSGLDRVTWAQKG</sequence>
<feature type="domain" description="Release factor glutamine methyltransferase N-terminal" evidence="7">
    <location>
        <begin position="9"/>
        <end position="74"/>
    </location>
</feature>
<dbReference type="AlphaFoldDB" id="A0A1W2AFL4"/>
<feature type="binding site" evidence="5">
    <location>
        <position position="160"/>
    </location>
    <ligand>
        <name>S-adenosyl-L-methionine</name>
        <dbReference type="ChEBI" id="CHEBI:59789"/>
    </ligand>
</feature>
<evidence type="ECO:0000259" key="7">
    <source>
        <dbReference type="Pfam" id="PF17827"/>
    </source>
</evidence>
<evidence type="ECO:0000256" key="2">
    <source>
        <dbReference type="ARBA" id="ARBA00022679"/>
    </source>
</evidence>
<dbReference type="PANTHER" id="PTHR18895:SF74">
    <property type="entry name" value="MTRF1L RELEASE FACTOR GLUTAMINE METHYLTRANSFERASE"/>
    <property type="match status" value="1"/>
</dbReference>
<keyword evidence="3 5" id="KW-0949">S-adenosyl-L-methionine</keyword>
<dbReference type="NCBIfam" id="TIGR03534">
    <property type="entry name" value="RF_mod_PrmC"/>
    <property type="match status" value="1"/>
</dbReference>
<comment type="catalytic activity">
    <reaction evidence="4 5">
        <text>L-glutaminyl-[peptide chain release factor] + S-adenosyl-L-methionine = N(5)-methyl-L-glutaminyl-[peptide chain release factor] + S-adenosyl-L-homocysteine + H(+)</text>
        <dbReference type="Rhea" id="RHEA:42896"/>
        <dbReference type="Rhea" id="RHEA-COMP:10271"/>
        <dbReference type="Rhea" id="RHEA-COMP:10272"/>
        <dbReference type="ChEBI" id="CHEBI:15378"/>
        <dbReference type="ChEBI" id="CHEBI:30011"/>
        <dbReference type="ChEBI" id="CHEBI:57856"/>
        <dbReference type="ChEBI" id="CHEBI:59789"/>
        <dbReference type="ChEBI" id="CHEBI:61891"/>
        <dbReference type="EC" id="2.1.1.297"/>
    </reaction>
</comment>
<keyword evidence="1 5" id="KW-0489">Methyltransferase</keyword>
<dbReference type="EC" id="2.1.1.297" evidence="5"/>
<proteinExistence type="inferred from homology"/>
<dbReference type="Pfam" id="PF17827">
    <property type="entry name" value="PrmC_N"/>
    <property type="match status" value="1"/>
</dbReference>
<reference evidence="8 9" key="1">
    <citation type="submission" date="2017-04" db="EMBL/GenBank/DDBJ databases">
        <authorList>
            <person name="Afonso C.L."/>
            <person name="Miller P.J."/>
            <person name="Scott M.A."/>
            <person name="Spackman E."/>
            <person name="Goraichik I."/>
            <person name="Dimitrov K.M."/>
            <person name="Suarez D.L."/>
            <person name="Swayne D.E."/>
        </authorList>
    </citation>
    <scope>NUCLEOTIDE SEQUENCE [LARGE SCALE GENOMIC DNA]</scope>
    <source>
        <strain evidence="8 9">VK13</strain>
    </source>
</reference>
<dbReference type="EMBL" id="FWXJ01000008">
    <property type="protein sequence ID" value="SMC59466.1"/>
    <property type="molecule type" value="Genomic_DNA"/>
</dbReference>
<dbReference type="PROSITE" id="PS00092">
    <property type="entry name" value="N6_MTASE"/>
    <property type="match status" value="1"/>
</dbReference>
<feature type="binding site" evidence="5">
    <location>
        <position position="189"/>
    </location>
    <ligand>
        <name>S-adenosyl-L-methionine</name>
        <dbReference type="ChEBI" id="CHEBI:59789"/>
    </ligand>
</feature>
<dbReference type="NCBIfam" id="TIGR00536">
    <property type="entry name" value="hemK_fam"/>
    <property type="match status" value="1"/>
</dbReference>
<evidence type="ECO:0000256" key="1">
    <source>
        <dbReference type="ARBA" id="ARBA00022603"/>
    </source>
</evidence>
<dbReference type="GO" id="GO:0003676">
    <property type="term" value="F:nucleic acid binding"/>
    <property type="evidence" value="ECO:0007669"/>
    <property type="project" value="InterPro"/>
</dbReference>